<feature type="compositionally biased region" description="Basic and acidic residues" evidence="4">
    <location>
        <begin position="173"/>
        <end position="183"/>
    </location>
</feature>
<dbReference type="GO" id="GO:0004386">
    <property type="term" value="F:helicase activity"/>
    <property type="evidence" value="ECO:0007669"/>
    <property type="project" value="UniProtKB-KW"/>
</dbReference>
<organism evidence="6 7">
    <name type="scientific">Eutypa lata (strain UCR-EL1)</name>
    <name type="common">Grapevine dieback disease fungus</name>
    <name type="synonym">Eutypa armeniacae</name>
    <dbReference type="NCBI Taxonomy" id="1287681"/>
    <lineage>
        <taxon>Eukaryota</taxon>
        <taxon>Fungi</taxon>
        <taxon>Dikarya</taxon>
        <taxon>Ascomycota</taxon>
        <taxon>Pezizomycotina</taxon>
        <taxon>Sordariomycetes</taxon>
        <taxon>Xylariomycetidae</taxon>
        <taxon>Xylariales</taxon>
        <taxon>Diatrypaceae</taxon>
        <taxon>Eutypa</taxon>
    </lineage>
</organism>
<dbReference type="InterPro" id="IPR000330">
    <property type="entry name" value="SNF2_N"/>
</dbReference>
<feature type="compositionally biased region" description="Basic and acidic residues" evidence="4">
    <location>
        <begin position="866"/>
        <end position="878"/>
    </location>
</feature>
<dbReference type="PANTHER" id="PTHR45626">
    <property type="entry name" value="TRANSCRIPTION TERMINATION FACTOR 2-RELATED"/>
    <property type="match status" value="1"/>
</dbReference>
<keyword evidence="6" id="KW-0347">Helicase</keyword>
<dbReference type="GO" id="GO:0005524">
    <property type="term" value="F:ATP binding"/>
    <property type="evidence" value="ECO:0007669"/>
    <property type="project" value="UniProtKB-KW"/>
</dbReference>
<dbReference type="SMART" id="SM00487">
    <property type="entry name" value="DEXDc"/>
    <property type="match status" value="1"/>
</dbReference>
<dbReference type="Gene3D" id="3.40.50.300">
    <property type="entry name" value="P-loop containing nucleotide triphosphate hydrolases"/>
    <property type="match status" value="1"/>
</dbReference>
<dbReference type="HOGENOM" id="CLU_276469_0_0_1"/>
<feature type="region of interest" description="Disordered" evidence="4">
    <location>
        <begin position="168"/>
        <end position="187"/>
    </location>
</feature>
<dbReference type="EMBL" id="KB705418">
    <property type="protein sequence ID" value="EMR72599.1"/>
    <property type="molecule type" value="Genomic_DNA"/>
</dbReference>
<dbReference type="GO" id="GO:0008094">
    <property type="term" value="F:ATP-dependent activity, acting on DNA"/>
    <property type="evidence" value="ECO:0007669"/>
    <property type="project" value="TreeGrafter"/>
</dbReference>
<evidence type="ECO:0000256" key="4">
    <source>
        <dbReference type="SAM" id="MobiDB-lite"/>
    </source>
</evidence>
<dbReference type="PROSITE" id="PS51192">
    <property type="entry name" value="HELICASE_ATP_BIND_1"/>
    <property type="match status" value="1"/>
</dbReference>
<dbReference type="InterPro" id="IPR038718">
    <property type="entry name" value="SNF2-like_sf"/>
</dbReference>
<keyword evidence="2" id="KW-0378">Hydrolase</keyword>
<dbReference type="SUPFAM" id="SSF52540">
    <property type="entry name" value="P-loop containing nucleoside triphosphate hydrolases"/>
    <property type="match status" value="2"/>
</dbReference>
<dbReference type="KEGG" id="ela:UCREL1_344"/>
<dbReference type="OrthoDB" id="5244662at2759"/>
<protein>
    <submittedName>
        <fullName evidence="6">Putative dna repair helicase protein</fullName>
    </submittedName>
</protein>
<dbReference type="InterPro" id="IPR050628">
    <property type="entry name" value="SNF2_RAD54_helicase_TF"/>
</dbReference>
<dbReference type="InterPro" id="IPR027417">
    <property type="entry name" value="P-loop_NTPase"/>
</dbReference>
<dbReference type="Gene3D" id="3.40.50.10810">
    <property type="entry name" value="Tandem AAA-ATPase domain"/>
    <property type="match status" value="1"/>
</dbReference>
<evidence type="ECO:0000313" key="7">
    <source>
        <dbReference type="Proteomes" id="UP000012174"/>
    </source>
</evidence>
<feature type="domain" description="Helicase ATP-binding" evidence="5">
    <location>
        <begin position="184"/>
        <end position="407"/>
    </location>
</feature>
<dbReference type="InterPro" id="IPR014001">
    <property type="entry name" value="Helicase_ATP-bd"/>
</dbReference>
<feature type="region of interest" description="Disordered" evidence="4">
    <location>
        <begin position="25"/>
        <end position="44"/>
    </location>
</feature>
<dbReference type="Proteomes" id="UP000012174">
    <property type="component" value="Unassembled WGS sequence"/>
</dbReference>
<keyword evidence="7" id="KW-1185">Reference proteome</keyword>
<dbReference type="eggNOG" id="KOG1001">
    <property type="taxonomic scope" value="Eukaryota"/>
</dbReference>
<dbReference type="GO" id="GO:0016787">
    <property type="term" value="F:hydrolase activity"/>
    <property type="evidence" value="ECO:0007669"/>
    <property type="project" value="UniProtKB-KW"/>
</dbReference>
<dbReference type="GO" id="GO:0006281">
    <property type="term" value="P:DNA repair"/>
    <property type="evidence" value="ECO:0007669"/>
    <property type="project" value="TreeGrafter"/>
</dbReference>
<feature type="compositionally biased region" description="Basic and acidic residues" evidence="4">
    <location>
        <begin position="1091"/>
        <end position="1100"/>
    </location>
</feature>
<dbReference type="AlphaFoldDB" id="M7T115"/>
<evidence type="ECO:0000256" key="1">
    <source>
        <dbReference type="ARBA" id="ARBA00022741"/>
    </source>
</evidence>
<evidence type="ECO:0000259" key="5">
    <source>
        <dbReference type="PROSITE" id="PS51192"/>
    </source>
</evidence>
<evidence type="ECO:0000256" key="2">
    <source>
        <dbReference type="ARBA" id="ARBA00022801"/>
    </source>
</evidence>
<feature type="region of interest" description="Disordered" evidence="4">
    <location>
        <begin position="842"/>
        <end position="919"/>
    </location>
</feature>
<sequence length="1151" mass="129389">MDPDKPEDQKNFTRWVIEAALREYPPGEVENPQSLASRVGAADDGDEILQEIKVEGQRDIDAEDPNAGDQSDLDATTINRAAQTLISASPNSLGPPIEACAKYLRMEKRDEYGRNKLTIWRSPLLFPNVGNEDDSKGGFLDQQVTSIVWILQRFLGELPRLKVADPETDEYLPDSKEDKENRKKLQGPKYSGGILADSMGLGKTLSCIACLELMAGQELNVIKKKPDGRRMQKTYRPMAILAPNATVAAQWIEEICQSTDPETISQIITSGNGLRYRAHPSGRVRSLTAEQFASKSWPADVEYVWKEKEKRAAKTIIIMSIDTFAGRTVEVSTNAAGQATFTSSFTRLRRRFSIVVVDEAHKVKNDATRNWKAVSLLDRQFTLLVTATPTINSVTDLMGLARLLWPVPSEYLKGSKRETWDSIEENITKLQDLRQLDDVNAWDDMRLVAGRPGLLAKMLCRNKGANHDIQLIRDYLKYFESLAILRRSPTSKLYSDWEMTKSVSLEGLFPNVDYRTAHIQLEPELGTSYQTVHLSLLMDYVKVVNNMRIGGKRTKGASDAKTKTANISVIRCHRLLQIASASVDVYNLDKLLTKNKFGTMSKHIAIMRRARIDFLRLSQFLLDQEDPSPESALDYVKIAIRRSPVLRFILFYINENILDRKKDEKVKKLLITEASPILAYYYELVLQFLGLHCRTFHAELSQEARKDLVADFNSDDDKSCQILIQMYTVGFAGSNLHKNCSRVLVASQASSLAVQWQAIHRVIRVGQMSDVTVHRIKVKNSYHSFRESRQVEKLLPELGSRAQGSTNEVLVKILNYFQGEVDVVWASPQGRKLVADKNLLDDVHDMNNPGNGSKRTNAPDDQGDVDSAHDSKRQKLDDGSALPTNGDEAPATPGSSSAAREDPQPKAEPGSAGWLCDDDEDDDSDAAFLAMKTRSEYYEEFKKLPKLAKSHFSHKKNMLRRMLSYGSPDGNQTTRVWTMQDLNDSPAVFERALELMVRVRLSAGSIHMVPLPQINFFRAPLQERIALQKYLAKVKLTEQDVEANRELMETPRKGVVKETLPSDTKIEASCSEIEKALEEARLGGVTAAQLEKAKDSVKNEDYDDDDEEVDMEDIPALGEEDGEDILEESIVEDNDALEQNAPEEDIPEENE</sequence>
<dbReference type="OMA" id="QMYTVGF"/>
<gene>
    <name evidence="6" type="ORF">UCREL1_344</name>
</gene>
<keyword evidence="1" id="KW-0547">Nucleotide-binding</keyword>
<feature type="compositionally biased region" description="Acidic residues" evidence="4">
    <location>
        <begin position="1101"/>
        <end position="1151"/>
    </location>
</feature>
<evidence type="ECO:0000313" key="6">
    <source>
        <dbReference type="EMBL" id="EMR72599.1"/>
    </source>
</evidence>
<dbReference type="STRING" id="1287681.M7T115"/>
<dbReference type="GO" id="GO:0005634">
    <property type="term" value="C:nucleus"/>
    <property type="evidence" value="ECO:0007669"/>
    <property type="project" value="TreeGrafter"/>
</dbReference>
<dbReference type="Pfam" id="PF00176">
    <property type="entry name" value="SNF2-rel_dom"/>
    <property type="match status" value="1"/>
</dbReference>
<accession>M7T115</accession>
<keyword evidence="3" id="KW-0067">ATP-binding</keyword>
<name>M7T115_EUTLA</name>
<reference evidence="7" key="1">
    <citation type="journal article" date="2013" name="Genome Announc.">
        <title>Draft genome sequence of the grapevine dieback fungus Eutypa lata UCR-EL1.</title>
        <authorList>
            <person name="Blanco-Ulate B."/>
            <person name="Rolshausen P.E."/>
            <person name="Cantu D."/>
        </authorList>
    </citation>
    <scope>NUCLEOTIDE SEQUENCE [LARGE SCALE GENOMIC DNA]</scope>
    <source>
        <strain evidence="7">UCR-EL1</strain>
    </source>
</reference>
<feature type="region of interest" description="Disordered" evidence="4">
    <location>
        <begin position="1091"/>
        <end position="1151"/>
    </location>
</feature>
<proteinExistence type="predicted"/>
<evidence type="ECO:0000256" key="3">
    <source>
        <dbReference type="ARBA" id="ARBA00022840"/>
    </source>
</evidence>